<dbReference type="InterPro" id="IPR013249">
    <property type="entry name" value="RNA_pol_sigma70_r4_t2"/>
</dbReference>
<dbReference type="Gene3D" id="1.10.10.10">
    <property type="entry name" value="Winged helix-like DNA-binding domain superfamily/Winged helix DNA-binding domain"/>
    <property type="match status" value="1"/>
</dbReference>
<comment type="similarity">
    <text evidence="1">Belongs to the sigma-70 factor family. ECF subfamily.</text>
</comment>
<dbReference type="PANTHER" id="PTHR43133">
    <property type="entry name" value="RNA POLYMERASE ECF-TYPE SIGMA FACTO"/>
    <property type="match status" value="1"/>
</dbReference>
<dbReference type="PANTHER" id="PTHR43133:SF8">
    <property type="entry name" value="RNA POLYMERASE SIGMA FACTOR HI_1459-RELATED"/>
    <property type="match status" value="1"/>
</dbReference>
<keyword evidence="9" id="KW-1185">Reference proteome</keyword>
<keyword evidence="3" id="KW-0731">Sigma factor</keyword>
<dbReference type="Pfam" id="PF08281">
    <property type="entry name" value="Sigma70_r4_2"/>
    <property type="match status" value="1"/>
</dbReference>
<dbReference type="InterPro" id="IPR014284">
    <property type="entry name" value="RNA_pol_sigma-70_dom"/>
</dbReference>
<dbReference type="eggNOG" id="COG1595">
    <property type="taxonomic scope" value="Bacteria"/>
</dbReference>
<protein>
    <submittedName>
        <fullName evidence="8">Sigma-24 (FecI-like) protein</fullName>
    </submittedName>
</protein>
<feature type="domain" description="RNA polymerase sigma-70 region 2" evidence="6">
    <location>
        <begin position="21"/>
        <end position="91"/>
    </location>
</feature>
<evidence type="ECO:0000259" key="7">
    <source>
        <dbReference type="Pfam" id="PF08281"/>
    </source>
</evidence>
<dbReference type="InterPro" id="IPR036388">
    <property type="entry name" value="WH-like_DNA-bd_sf"/>
</dbReference>
<dbReference type="NCBIfam" id="TIGR02937">
    <property type="entry name" value="sigma70-ECF"/>
    <property type="match status" value="1"/>
</dbReference>
<name>A6G834_9BACT</name>
<evidence type="ECO:0000256" key="2">
    <source>
        <dbReference type="ARBA" id="ARBA00023015"/>
    </source>
</evidence>
<dbReference type="GO" id="GO:0003677">
    <property type="term" value="F:DNA binding"/>
    <property type="evidence" value="ECO:0007669"/>
    <property type="project" value="UniProtKB-KW"/>
</dbReference>
<evidence type="ECO:0000259" key="6">
    <source>
        <dbReference type="Pfam" id="PF04542"/>
    </source>
</evidence>
<reference evidence="8 9" key="1">
    <citation type="submission" date="2007-06" db="EMBL/GenBank/DDBJ databases">
        <authorList>
            <person name="Shimkets L."/>
            <person name="Ferriera S."/>
            <person name="Johnson J."/>
            <person name="Kravitz S."/>
            <person name="Beeson K."/>
            <person name="Sutton G."/>
            <person name="Rogers Y.-H."/>
            <person name="Friedman R."/>
            <person name="Frazier M."/>
            <person name="Venter J.C."/>
        </authorList>
    </citation>
    <scope>NUCLEOTIDE SEQUENCE [LARGE SCALE GENOMIC DNA]</scope>
    <source>
        <strain evidence="8 9">SIR-1</strain>
    </source>
</reference>
<dbReference type="AlphaFoldDB" id="A6G834"/>
<dbReference type="SUPFAM" id="SSF88659">
    <property type="entry name" value="Sigma3 and sigma4 domains of RNA polymerase sigma factors"/>
    <property type="match status" value="1"/>
</dbReference>
<feature type="domain" description="RNA polymerase sigma factor 70 region 4 type 2" evidence="7">
    <location>
        <begin position="119"/>
        <end position="170"/>
    </location>
</feature>
<dbReference type="InterPro" id="IPR007627">
    <property type="entry name" value="RNA_pol_sigma70_r2"/>
</dbReference>
<dbReference type="SUPFAM" id="SSF88946">
    <property type="entry name" value="Sigma2 domain of RNA polymerase sigma factors"/>
    <property type="match status" value="1"/>
</dbReference>
<keyword evidence="2" id="KW-0805">Transcription regulation</keyword>
<evidence type="ECO:0000313" key="8">
    <source>
        <dbReference type="EMBL" id="EDM77996.1"/>
    </source>
</evidence>
<sequence length="182" mass="20914">MSAPSPSPRPAQPELLEFDALYRREFAYVWRMLRAHGVPEARIEDAVQDVFMVVYRRWADWQADSRALAPRSWLFGIARRVAANHRRRQARESRPPDLALVAEAEAPADERTARRRALARLERALDELDERSRTVFVLAELEGMTGPEIAELVGEKLNTVYWRLRTARAKVTKKLQARGGQP</sequence>
<comment type="caution">
    <text evidence="8">The sequence shown here is derived from an EMBL/GenBank/DDBJ whole genome shotgun (WGS) entry which is preliminary data.</text>
</comment>
<dbReference type="RefSeq" id="WP_006972879.1">
    <property type="nucleotide sequence ID" value="NZ_ABCS01000037.1"/>
</dbReference>
<accession>A6G834</accession>
<dbReference type="OrthoDB" id="9780326at2"/>
<dbReference type="EMBL" id="ABCS01000037">
    <property type="protein sequence ID" value="EDM77996.1"/>
    <property type="molecule type" value="Genomic_DNA"/>
</dbReference>
<evidence type="ECO:0000256" key="3">
    <source>
        <dbReference type="ARBA" id="ARBA00023082"/>
    </source>
</evidence>
<evidence type="ECO:0000256" key="5">
    <source>
        <dbReference type="ARBA" id="ARBA00023163"/>
    </source>
</evidence>
<evidence type="ECO:0000256" key="4">
    <source>
        <dbReference type="ARBA" id="ARBA00023125"/>
    </source>
</evidence>
<dbReference type="InterPro" id="IPR013325">
    <property type="entry name" value="RNA_pol_sigma_r2"/>
</dbReference>
<dbReference type="GO" id="GO:0016987">
    <property type="term" value="F:sigma factor activity"/>
    <property type="evidence" value="ECO:0007669"/>
    <property type="project" value="UniProtKB-KW"/>
</dbReference>
<dbReference type="Gene3D" id="1.10.1740.10">
    <property type="match status" value="1"/>
</dbReference>
<evidence type="ECO:0000256" key="1">
    <source>
        <dbReference type="ARBA" id="ARBA00010641"/>
    </source>
</evidence>
<dbReference type="InterPro" id="IPR013324">
    <property type="entry name" value="RNA_pol_sigma_r3/r4-like"/>
</dbReference>
<gene>
    <name evidence="8" type="ORF">PPSIR1_19344</name>
</gene>
<organism evidence="8 9">
    <name type="scientific">Plesiocystis pacifica SIR-1</name>
    <dbReference type="NCBI Taxonomy" id="391625"/>
    <lineage>
        <taxon>Bacteria</taxon>
        <taxon>Pseudomonadati</taxon>
        <taxon>Myxococcota</taxon>
        <taxon>Polyangia</taxon>
        <taxon>Nannocystales</taxon>
        <taxon>Nannocystaceae</taxon>
        <taxon>Plesiocystis</taxon>
    </lineage>
</organism>
<proteinExistence type="inferred from homology"/>
<evidence type="ECO:0000313" key="9">
    <source>
        <dbReference type="Proteomes" id="UP000005801"/>
    </source>
</evidence>
<dbReference type="STRING" id="391625.PPSIR1_19344"/>
<dbReference type="Pfam" id="PF04542">
    <property type="entry name" value="Sigma70_r2"/>
    <property type="match status" value="1"/>
</dbReference>
<keyword evidence="4" id="KW-0238">DNA-binding</keyword>
<keyword evidence="5" id="KW-0804">Transcription</keyword>
<dbReference type="Proteomes" id="UP000005801">
    <property type="component" value="Unassembled WGS sequence"/>
</dbReference>
<dbReference type="GO" id="GO:0006352">
    <property type="term" value="P:DNA-templated transcription initiation"/>
    <property type="evidence" value="ECO:0007669"/>
    <property type="project" value="InterPro"/>
</dbReference>
<dbReference type="InterPro" id="IPR039425">
    <property type="entry name" value="RNA_pol_sigma-70-like"/>
</dbReference>